<dbReference type="AlphaFoldDB" id="A0A6J4MJ43"/>
<evidence type="ECO:0000256" key="4">
    <source>
        <dbReference type="ARBA" id="ARBA00022723"/>
    </source>
</evidence>
<evidence type="ECO:0000256" key="6">
    <source>
        <dbReference type="ARBA" id="ARBA00022968"/>
    </source>
</evidence>
<accession>A0A6J4MJ43</accession>
<evidence type="ECO:0000256" key="5">
    <source>
        <dbReference type="ARBA" id="ARBA00022748"/>
    </source>
</evidence>
<dbReference type="InterPro" id="IPR012340">
    <property type="entry name" value="NA-bd_OB-fold"/>
</dbReference>
<keyword evidence="9 10" id="KW-0472">Membrane</keyword>
<evidence type="ECO:0000256" key="1">
    <source>
        <dbReference type="ARBA" id="ARBA00004370"/>
    </source>
</evidence>
<dbReference type="GO" id="GO:0020037">
    <property type="term" value="F:heme binding"/>
    <property type="evidence" value="ECO:0007669"/>
    <property type="project" value="InterPro"/>
</dbReference>
<dbReference type="GO" id="GO:0017003">
    <property type="term" value="P:protein-heme linkage"/>
    <property type="evidence" value="ECO:0007669"/>
    <property type="project" value="InterPro"/>
</dbReference>
<dbReference type="PANTHER" id="PTHR34128">
    <property type="entry name" value="CYTOCHROME C-TYPE BIOGENESIS PROTEIN CCME HOMOLOG, MITOCHONDRIAL"/>
    <property type="match status" value="1"/>
</dbReference>
<evidence type="ECO:0008006" key="12">
    <source>
        <dbReference type="Google" id="ProtNLM"/>
    </source>
</evidence>
<keyword evidence="7 10" id="KW-1133">Transmembrane helix</keyword>
<sequence>MTHTETQRHRDELRLCASGSLCEPSVGLSPTTRVTANAFHRWRLRAIFGALIRILPRRAFPVKKQRKFAAAAVGLVGVVGYLMVTGMKDSAMYYYTPTELVAAVRKDASLHELGYKVGGRVVPGTVHYDQRTLDLSFTVVDIATGQTKFPVKYNGPLPDTFKEGRDVVVEGKFTRAGTFEASTVLTKCGSRYEAVEAELKAS</sequence>
<dbReference type="EMBL" id="CADCTW010000203">
    <property type="protein sequence ID" value="CAA9361054.1"/>
    <property type="molecule type" value="Genomic_DNA"/>
</dbReference>
<protein>
    <recommendedName>
        <fullName evidence="12">Cytochrome c-type biogenesis protein CcmE, heme chaperone</fullName>
    </recommendedName>
</protein>
<evidence type="ECO:0000256" key="10">
    <source>
        <dbReference type="SAM" id="Phobius"/>
    </source>
</evidence>
<dbReference type="GO" id="GO:0046872">
    <property type="term" value="F:metal ion binding"/>
    <property type="evidence" value="ECO:0007669"/>
    <property type="project" value="UniProtKB-KW"/>
</dbReference>
<keyword evidence="8" id="KW-0408">Iron</keyword>
<evidence type="ECO:0000256" key="9">
    <source>
        <dbReference type="ARBA" id="ARBA00023136"/>
    </source>
</evidence>
<keyword evidence="6" id="KW-0735">Signal-anchor</keyword>
<evidence type="ECO:0000256" key="8">
    <source>
        <dbReference type="ARBA" id="ARBA00023004"/>
    </source>
</evidence>
<organism evidence="11">
    <name type="scientific">uncultured Gemmatimonadota bacterium</name>
    <dbReference type="NCBI Taxonomy" id="203437"/>
    <lineage>
        <taxon>Bacteria</taxon>
        <taxon>Pseudomonadati</taxon>
        <taxon>Gemmatimonadota</taxon>
        <taxon>environmental samples</taxon>
    </lineage>
</organism>
<evidence type="ECO:0000256" key="7">
    <source>
        <dbReference type="ARBA" id="ARBA00022989"/>
    </source>
</evidence>
<keyword evidence="4" id="KW-0479">Metal-binding</keyword>
<proteinExistence type="predicted"/>
<feature type="transmembrane region" description="Helical" evidence="10">
    <location>
        <begin position="68"/>
        <end position="87"/>
    </location>
</feature>
<comment type="subcellular location">
    <subcellularLocation>
        <location evidence="1">Membrane</location>
    </subcellularLocation>
</comment>
<keyword evidence="2" id="KW-0349">Heme</keyword>
<dbReference type="GO" id="GO:0017004">
    <property type="term" value="P:cytochrome complex assembly"/>
    <property type="evidence" value="ECO:0007669"/>
    <property type="project" value="UniProtKB-KW"/>
</dbReference>
<dbReference type="GO" id="GO:0005886">
    <property type="term" value="C:plasma membrane"/>
    <property type="evidence" value="ECO:0007669"/>
    <property type="project" value="InterPro"/>
</dbReference>
<dbReference type="InterPro" id="IPR004329">
    <property type="entry name" value="CcmE"/>
</dbReference>
<dbReference type="InterPro" id="IPR036127">
    <property type="entry name" value="CcmE-like_sf"/>
</dbReference>
<evidence type="ECO:0000313" key="11">
    <source>
        <dbReference type="EMBL" id="CAA9361054.1"/>
    </source>
</evidence>
<gene>
    <name evidence="11" type="ORF">AVDCRST_MAG68-4793</name>
</gene>
<dbReference type="SUPFAM" id="SSF82093">
    <property type="entry name" value="Heme chaperone CcmE"/>
    <property type="match status" value="1"/>
</dbReference>
<reference evidence="11" key="1">
    <citation type="submission" date="2020-02" db="EMBL/GenBank/DDBJ databases">
        <authorList>
            <person name="Meier V. D."/>
        </authorList>
    </citation>
    <scope>NUCLEOTIDE SEQUENCE</scope>
    <source>
        <strain evidence="11">AVDCRST_MAG68</strain>
    </source>
</reference>
<evidence type="ECO:0000256" key="3">
    <source>
        <dbReference type="ARBA" id="ARBA00022692"/>
    </source>
</evidence>
<dbReference type="PANTHER" id="PTHR34128:SF2">
    <property type="entry name" value="CYTOCHROME C-TYPE BIOGENESIS PROTEIN CCME HOMOLOG, MITOCHONDRIAL"/>
    <property type="match status" value="1"/>
</dbReference>
<keyword evidence="3 10" id="KW-0812">Transmembrane</keyword>
<name>A0A6J4MJ43_9BACT</name>
<dbReference type="Gene3D" id="2.40.50.140">
    <property type="entry name" value="Nucleic acid-binding proteins"/>
    <property type="match status" value="1"/>
</dbReference>
<evidence type="ECO:0000256" key="2">
    <source>
        <dbReference type="ARBA" id="ARBA00022617"/>
    </source>
</evidence>
<keyword evidence="5" id="KW-0201">Cytochrome c-type biogenesis</keyword>
<dbReference type="Pfam" id="PF03100">
    <property type="entry name" value="CcmE"/>
    <property type="match status" value="1"/>
</dbReference>